<organism evidence="1 2">
    <name type="scientific">Bacteroides thetaiotaomicron</name>
    <dbReference type="NCBI Taxonomy" id="818"/>
    <lineage>
        <taxon>Bacteria</taxon>
        <taxon>Pseudomonadati</taxon>
        <taxon>Bacteroidota</taxon>
        <taxon>Bacteroidia</taxon>
        <taxon>Bacteroidales</taxon>
        <taxon>Bacteroidaceae</taxon>
        <taxon>Bacteroides</taxon>
    </lineage>
</organism>
<gene>
    <name evidence="1" type="ORF">KHY35_13465</name>
</gene>
<name>A0A943DRA4_BACT4</name>
<comment type="caution">
    <text evidence="1">The sequence shown here is derived from an EMBL/GenBank/DDBJ whole genome shotgun (WGS) entry which is preliminary data.</text>
</comment>
<evidence type="ECO:0000313" key="1">
    <source>
        <dbReference type="EMBL" id="MBS5411695.1"/>
    </source>
</evidence>
<dbReference type="Proteomes" id="UP000782901">
    <property type="component" value="Unassembled WGS sequence"/>
</dbReference>
<protein>
    <submittedName>
        <fullName evidence="1">Uncharacterized protein</fullName>
    </submittedName>
</protein>
<accession>A0A943DRA4</accession>
<proteinExistence type="predicted"/>
<sequence>MKNLIYIIPFMCLLACSSNMRVKGTSWTVQEEGHNITMSFGDSIVEIVIKNNGEIVGEVSGEYSFADDTILIGKPNSCDKAVIKGNKLLFIEESGTTVFKKVK</sequence>
<dbReference type="AlphaFoldDB" id="A0A943DRA4"/>
<dbReference type="EMBL" id="JAGZEE010000018">
    <property type="protein sequence ID" value="MBS5411695.1"/>
    <property type="molecule type" value="Genomic_DNA"/>
</dbReference>
<evidence type="ECO:0000313" key="2">
    <source>
        <dbReference type="Proteomes" id="UP000782901"/>
    </source>
</evidence>
<reference evidence="1" key="1">
    <citation type="submission" date="2021-02" db="EMBL/GenBank/DDBJ databases">
        <title>Infant gut strain persistence is associated with maternal origin, phylogeny, and functional potential including surface adhesion and iron acquisition.</title>
        <authorList>
            <person name="Lou Y.C."/>
        </authorList>
    </citation>
    <scope>NUCLEOTIDE SEQUENCE</scope>
    <source>
        <strain evidence="1">L3_082_243G1_dasL3_082_243G1_maxbin2.maxbin.015s ta_sub</strain>
    </source>
</reference>